<dbReference type="SUPFAM" id="SSF110296">
    <property type="entry name" value="Oligoxyloglucan reducing end-specific cellobiohydrolase"/>
    <property type="match status" value="1"/>
</dbReference>
<comment type="caution">
    <text evidence="1">The sequence shown here is derived from an EMBL/GenBank/DDBJ whole genome shotgun (WGS) entry which is preliminary data.</text>
</comment>
<reference evidence="1 2" key="1">
    <citation type="submission" date="2023-04" db="EMBL/GenBank/DDBJ databases">
        <title>Halomonas strains isolated from rhizosphere soil.</title>
        <authorList>
            <person name="Xu L."/>
            <person name="Sun J.-Q."/>
        </authorList>
    </citation>
    <scope>NUCLEOTIDE SEQUENCE [LARGE SCALE GENOMIC DNA]</scope>
    <source>
        <strain evidence="1 2">LN1S58</strain>
    </source>
</reference>
<dbReference type="RefSeq" id="WP_282721323.1">
    <property type="nucleotide sequence ID" value="NZ_JASCQO010000035.1"/>
</dbReference>
<keyword evidence="2" id="KW-1185">Reference proteome</keyword>
<organism evidence="1 2">
    <name type="scientific">Halomonas kalidii</name>
    <dbReference type="NCBI Taxonomy" id="3043293"/>
    <lineage>
        <taxon>Bacteria</taxon>
        <taxon>Pseudomonadati</taxon>
        <taxon>Pseudomonadota</taxon>
        <taxon>Gammaproteobacteria</taxon>
        <taxon>Oceanospirillales</taxon>
        <taxon>Halomonadaceae</taxon>
        <taxon>Halomonas</taxon>
    </lineage>
</organism>
<gene>
    <name evidence="1" type="ORF">QLQ84_08445</name>
</gene>
<evidence type="ECO:0000313" key="2">
    <source>
        <dbReference type="Proteomes" id="UP001244242"/>
    </source>
</evidence>
<dbReference type="Gene3D" id="2.130.10.10">
    <property type="entry name" value="YVTN repeat-like/Quinoprotein amine dehydrogenase"/>
    <property type="match status" value="1"/>
</dbReference>
<accession>A0ABT6VIL6</accession>
<dbReference type="Proteomes" id="UP001244242">
    <property type="component" value="Unassembled WGS sequence"/>
</dbReference>
<name>A0ABT6VIL6_9GAMM</name>
<evidence type="ECO:0008006" key="3">
    <source>
        <dbReference type="Google" id="ProtNLM"/>
    </source>
</evidence>
<protein>
    <recommendedName>
        <fullName evidence="3">Photosynthesis system II assembly factor Ycf48/Hcf136-like domain-containing protein</fullName>
    </recommendedName>
</protein>
<sequence>MQRLDFLRYSALGGGALSASGPLPRSAHFADRPGLCRSALTPLLLVAALLAGCSSEPEGTSLEQLRQQTHIHGLAFDRADSERILLATHHGFHVVGGDGLARQVSNETHDFMGFTPHPQDAETLFSSGHPARGGNLGVLVSSDGGRNWEQRASGADGPVDFHQLTISEADPDVLYGVYAGRLQVSRDGGQGWRVQAPVPDGLIGLAASSRDPEHLYAATKGGLLMSPNGGERWRQLHPERRPVSLVVADGEALYAFMLGVGLIRADEATRQWEVVNGDWGERYLTHLAVAPDDPARLVAADDQGRLLLSTNGGQDWSPL</sequence>
<dbReference type="InterPro" id="IPR015943">
    <property type="entry name" value="WD40/YVTN_repeat-like_dom_sf"/>
</dbReference>
<evidence type="ECO:0000313" key="1">
    <source>
        <dbReference type="EMBL" id="MDI5933822.1"/>
    </source>
</evidence>
<dbReference type="EMBL" id="JASCQO010000035">
    <property type="protein sequence ID" value="MDI5933822.1"/>
    <property type="molecule type" value="Genomic_DNA"/>
</dbReference>
<proteinExistence type="predicted"/>